<dbReference type="GeneID" id="19203282"/>
<dbReference type="EMBL" id="JH711579">
    <property type="protein sequence ID" value="EIW80547.1"/>
    <property type="molecule type" value="Genomic_DNA"/>
</dbReference>
<comment type="caution">
    <text evidence="1">The sequence shown here is derived from an EMBL/GenBank/DDBJ whole genome shotgun (WGS) entry which is preliminary data.</text>
</comment>
<dbReference type="AlphaFoldDB" id="A0A5M3MNB6"/>
<protein>
    <submittedName>
        <fullName evidence="1">Uncharacterized protein</fullName>
    </submittedName>
</protein>
<evidence type="ECO:0000313" key="2">
    <source>
        <dbReference type="Proteomes" id="UP000053558"/>
    </source>
</evidence>
<sequence length="405" mass="45429">MPAYTPPSSTVSSLSEQSFESSVQELPTEILCSIFAYALPSIEWAPDAHGSPPRHDEISHRVQVAIVISHVSSRWRDVALDTPWLWNMTRVNWSPFSLGHVDSHLSLTKELLARSRDHPTRLSLYVAEKYASNFAEDCARGFLSDPYLRQSCRVLDVATDEEQLDALDVNTLLRVLADFPRLAHLTLPNANAHLSDLLIPSREPAKRATLGNLRRLQISIGNPADADALFDSDLVWARLETLVVTYTAAWPYASPDTLARCFPRLQELFVAVEGLDMEPPSPSVLPRVHPTLRVLGLTTDHWRSDTSLEDGSGDSTFLRGITVPSLESLLVPIRCRSELEVVARLLDRSECHLDAVRLTVVVYCEWTVTKEEVEEMLPGVRVFEEESLFGSAEFRQCKGKWYALN</sequence>
<name>A0A5M3MNB6_CONPW</name>
<dbReference type="KEGG" id="cput:CONPUDRAFT_154575"/>
<organism evidence="1 2">
    <name type="scientific">Coniophora puteana (strain RWD-64-598)</name>
    <name type="common">Brown rot fungus</name>
    <dbReference type="NCBI Taxonomy" id="741705"/>
    <lineage>
        <taxon>Eukaryota</taxon>
        <taxon>Fungi</taxon>
        <taxon>Dikarya</taxon>
        <taxon>Basidiomycota</taxon>
        <taxon>Agaricomycotina</taxon>
        <taxon>Agaricomycetes</taxon>
        <taxon>Agaricomycetidae</taxon>
        <taxon>Boletales</taxon>
        <taxon>Coniophorineae</taxon>
        <taxon>Coniophoraceae</taxon>
        <taxon>Coniophora</taxon>
    </lineage>
</organism>
<evidence type="ECO:0000313" key="1">
    <source>
        <dbReference type="EMBL" id="EIW80547.1"/>
    </source>
</evidence>
<proteinExistence type="predicted"/>
<dbReference type="Gene3D" id="1.20.1280.50">
    <property type="match status" value="1"/>
</dbReference>
<keyword evidence="2" id="KW-1185">Reference proteome</keyword>
<reference evidence="2" key="1">
    <citation type="journal article" date="2012" name="Science">
        <title>The Paleozoic origin of enzymatic lignin decomposition reconstructed from 31 fungal genomes.</title>
        <authorList>
            <person name="Floudas D."/>
            <person name="Binder M."/>
            <person name="Riley R."/>
            <person name="Barry K."/>
            <person name="Blanchette R.A."/>
            <person name="Henrissat B."/>
            <person name="Martinez A.T."/>
            <person name="Otillar R."/>
            <person name="Spatafora J.W."/>
            <person name="Yadav J.S."/>
            <person name="Aerts A."/>
            <person name="Benoit I."/>
            <person name="Boyd A."/>
            <person name="Carlson A."/>
            <person name="Copeland A."/>
            <person name="Coutinho P.M."/>
            <person name="de Vries R.P."/>
            <person name="Ferreira P."/>
            <person name="Findley K."/>
            <person name="Foster B."/>
            <person name="Gaskell J."/>
            <person name="Glotzer D."/>
            <person name="Gorecki P."/>
            <person name="Heitman J."/>
            <person name="Hesse C."/>
            <person name="Hori C."/>
            <person name="Igarashi K."/>
            <person name="Jurgens J.A."/>
            <person name="Kallen N."/>
            <person name="Kersten P."/>
            <person name="Kohler A."/>
            <person name="Kuees U."/>
            <person name="Kumar T.K.A."/>
            <person name="Kuo A."/>
            <person name="LaButti K."/>
            <person name="Larrondo L.F."/>
            <person name="Lindquist E."/>
            <person name="Ling A."/>
            <person name="Lombard V."/>
            <person name="Lucas S."/>
            <person name="Lundell T."/>
            <person name="Martin R."/>
            <person name="McLaughlin D.J."/>
            <person name="Morgenstern I."/>
            <person name="Morin E."/>
            <person name="Murat C."/>
            <person name="Nagy L.G."/>
            <person name="Nolan M."/>
            <person name="Ohm R.A."/>
            <person name="Patyshakuliyeva A."/>
            <person name="Rokas A."/>
            <person name="Ruiz-Duenas F.J."/>
            <person name="Sabat G."/>
            <person name="Salamov A."/>
            <person name="Samejima M."/>
            <person name="Schmutz J."/>
            <person name="Slot J.C."/>
            <person name="St John F."/>
            <person name="Stenlid J."/>
            <person name="Sun H."/>
            <person name="Sun S."/>
            <person name="Syed K."/>
            <person name="Tsang A."/>
            <person name="Wiebenga A."/>
            <person name="Young D."/>
            <person name="Pisabarro A."/>
            <person name="Eastwood D.C."/>
            <person name="Martin F."/>
            <person name="Cullen D."/>
            <person name="Grigoriev I.V."/>
            <person name="Hibbett D.S."/>
        </authorList>
    </citation>
    <scope>NUCLEOTIDE SEQUENCE [LARGE SCALE GENOMIC DNA]</scope>
    <source>
        <strain evidence="2">RWD-64-598 SS2</strain>
    </source>
</reference>
<dbReference type="Proteomes" id="UP000053558">
    <property type="component" value="Unassembled WGS sequence"/>
</dbReference>
<accession>A0A5M3MNB6</accession>
<dbReference type="OrthoDB" id="3244423at2759"/>
<gene>
    <name evidence="1" type="ORF">CONPUDRAFT_154575</name>
</gene>
<dbReference type="RefSeq" id="XP_007769479.1">
    <property type="nucleotide sequence ID" value="XM_007771289.1"/>
</dbReference>